<dbReference type="Pfam" id="PF13561">
    <property type="entry name" value="adh_short_C2"/>
    <property type="match status" value="1"/>
</dbReference>
<dbReference type="InterPro" id="IPR020904">
    <property type="entry name" value="Sc_DH/Rdtase_CS"/>
</dbReference>
<evidence type="ECO:0000256" key="2">
    <source>
        <dbReference type="ARBA" id="ARBA00023002"/>
    </source>
</evidence>
<dbReference type="InterPro" id="IPR036291">
    <property type="entry name" value="NAD(P)-bd_dom_sf"/>
</dbReference>
<dbReference type="EMBL" id="JACHHT010000002">
    <property type="protein sequence ID" value="MBB6522397.1"/>
    <property type="molecule type" value="Genomic_DNA"/>
</dbReference>
<dbReference type="InParanoid" id="A0A7X0JUG9"/>
<reference evidence="3 4" key="1">
    <citation type="submission" date="2020-08" db="EMBL/GenBank/DDBJ databases">
        <title>Genomic Encyclopedia of Type Strains, Phase IV (KMG-IV): sequencing the most valuable type-strain genomes for metagenomic binning, comparative biology and taxonomic classification.</title>
        <authorList>
            <person name="Goeker M."/>
        </authorList>
    </citation>
    <scope>NUCLEOTIDE SEQUENCE [LARGE SCALE GENOMIC DNA]</scope>
    <source>
        <strain evidence="3 4">DSM 22368</strain>
    </source>
</reference>
<dbReference type="Proteomes" id="UP000528457">
    <property type="component" value="Unassembled WGS sequence"/>
</dbReference>
<dbReference type="InterPro" id="IPR002347">
    <property type="entry name" value="SDR_fam"/>
</dbReference>
<proteinExistence type="inferred from homology"/>
<dbReference type="PANTHER" id="PTHR24321:SF8">
    <property type="entry name" value="ESTRADIOL 17-BETA-DEHYDROGENASE 8-RELATED"/>
    <property type="match status" value="1"/>
</dbReference>
<protein>
    <submittedName>
        <fullName evidence="3">Uncharacterized protein</fullName>
    </submittedName>
</protein>
<dbReference type="PANTHER" id="PTHR24321">
    <property type="entry name" value="DEHYDROGENASES, SHORT CHAIN"/>
    <property type="match status" value="1"/>
</dbReference>
<dbReference type="AlphaFoldDB" id="A0A7X0JUG9"/>
<dbReference type="PRINTS" id="PR00080">
    <property type="entry name" value="SDRFAMILY"/>
</dbReference>
<dbReference type="PRINTS" id="PR00081">
    <property type="entry name" value="GDHRDH"/>
</dbReference>
<dbReference type="RefSeq" id="WP_166845955.1">
    <property type="nucleotide sequence ID" value="NZ_JAAONY010000002.1"/>
</dbReference>
<evidence type="ECO:0000313" key="4">
    <source>
        <dbReference type="Proteomes" id="UP000528457"/>
    </source>
</evidence>
<name>A0A7X0JUG9_9GAMM</name>
<comment type="caution">
    <text evidence="3">The sequence shown here is derived from an EMBL/GenBank/DDBJ whole genome shotgun (WGS) entry which is preliminary data.</text>
</comment>
<dbReference type="GO" id="GO:0016491">
    <property type="term" value="F:oxidoreductase activity"/>
    <property type="evidence" value="ECO:0007669"/>
    <property type="project" value="UniProtKB-KW"/>
</dbReference>
<dbReference type="SUPFAM" id="SSF51735">
    <property type="entry name" value="NAD(P)-binding Rossmann-fold domains"/>
    <property type="match status" value="1"/>
</dbReference>
<dbReference type="Gene3D" id="3.40.50.720">
    <property type="entry name" value="NAD(P)-binding Rossmann-like Domain"/>
    <property type="match status" value="1"/>
</dbReference>
<dbReference type="NCBIfam" id="NF006121">
    <property type="entry name" value="PRK08265.1"/>
    <property type="match status" value="1"/>
</dbReference>
<dbReference type="PROSITE" id="PS00061">
    <property type="entry name" value="ADH_SHORT"/>
    <property type="match status" value="1"/>
</dbReference>
<dbReference type="CDD" id="cd05233">
    <property type="entry name" value="SDR_c"/>
    <property type="match status" value="1"/>
</dbReference>
<gene>
    <name evidence="3" type="ORF">HNR48_002682</name>
</gene>
<comment type="similarity">
    <text evidence="1">Belongs to the short-chain dehydrogenases/reductases (SDR) family.</text>
</comment>
<sequence length="270" mass="28532">MRGLQGKVAIVTGGAASIGEAVSRALLGAGVKVMIAARSANVGEALAAELGESAAFTATDLQQDDDIKRLVQATLETFGQLDFVINVAALYADEGINSSRQQWRDTFDTNINGHAILVREAYPHLCKSNGAAVVNFGSISSNIAQADRWTYPVSKAAVHQLTRNMALDLAKDKIRVNTVMAGITWSVPVAGLTENNREIADQVCANYQPLGRVVEAEEVADAVLFLCSDHASFITGAELPVDGGYSALGPEASESCMVAMMRAVEESKSS</sequence>
<organism evidence="3 4">
    <name type="scientific">Pseudoteredinibacter isoporae</name>
    <dbReference type="NCBI Taxonomy" id="570281"/>
    <lineage>
        <taxon>Bacteria</taxon>
        <taxon>Pseudomonadati</taxon>
        <taxon>Pseudomonadota</taxon>
        <taxon>Gammaproteobacteria</taxon>
        <taxon>Cellvibrionales</taxon>
        <taxon>Cellvibrionaceae</taxon>
        <taxon>Pseudoteredinibacter</taxon>
    </lineage>
</organism>
<evidence type="ECO:0000313" key="3">
    <source>
        <dbReference type="EMBL" id="MBB6522397.1"/>
    </source>
</evidence>
<keyword evidence="4" id="KW-1185">Reference proteome</keyword>
<keyword evidence="2" id="KW-0560">Oxidoreductase</keyword>
<dbReference type="FunFam" id="3.40.50.720:FF:000084">
    <property type="entry name" value="Short-chain dehydrogenase reductase"/>
    <property type="match status" value="1"/>
</dbReference>
<evidence type="ECO:0000256" key="1">
    <source>
        <dbReference type="ARBA" id="ARBA00006484"/>
    </source>
</evidence>
<accession>A0A7X0JUG9</accession>